<gene>
    <name evidence="1" type="ORF">Y1Q_0021641</name>
</gene>
<reference evidence="1 2" key="1">
    <citation type="journal article" date="2012" name="Genome Biol.">
        <title>Sequencing three crocodilian genomes to illuminate the evolution of archosaurs and amniotes.</title>
        <authorList>
            <person name="St John J.A."/>
            <person name="Braun E.L."/>
            <person name="Isberg S.R."/>
            <person name="Miles L.G."/>
            <person name="Chong A.Y."/>
            <person name="Gongora J."/>
            <person name="Dalzell P."/>
            <person name="Moran C."/>
            <person name="Bed'hom B."/>
            <person name="Abzhanov A."/>
            <person name="Burgess S.C."/>
            <person name="Cooksey A.M."/>
            <person name="Castoe T.A."/>
            <person name="Crawford N.G."/>
            <person name="Densmore L.D."/>
            <person name="Drew J.C."/>
            <person name="Edwards S.V."/>
            <person name="Faircloth B.C."/>
            <person name="Fujita M.K."/>
            <person name="Greenwold M.J."/>
            <person name="Hoffmann F.G."/>
            <person name="Howard J.M."/>
            <person name="Iguchi T."/>
            <person name="Janes D.E."/>
            <person name="Khan S.Y."/>
            <person name="Kohno S."/>
            <person name="de Koning A.J."/>
            <person name="Lance S.L."/>
            <person name="McCarthy F.M."/>
            <person name="McCormack J.E."/>
            <person name="Merchant M.E."/>
            <person name="Peterson D.G."/>
            <person name="Pollock D.D."/>
            <person name="Pourmand N."/>
            <person name="Raney B.J."/>
            <person name="Roessler K.A."/>
            <person name="Sanford J.R."/>
            <person name="Sawyer R.H."/>
            <person name="Schmidt C.J."/>
            <person name="Triplett E.W."/>
            <person name="Tuberville T.D."/>
            <person name="Venegas-Anaya M."/>
            <person name="Howard J.T."/>
            <person name="Jarvis E.D."/>
            <person name="Guillette L.J.Jr."/>
            <person name="Glenn T.C."/>
            <person name="Green R.E."/>
            <person name="Ray D.A."/>
        </authorList>
    </citation>
    <scope>NUCLEOTIDE SEQUENCE [LARGE SCALE GENOMIC DNA]</scope>
    <source>
        <strain evidence="1">KSC_2009_1</strain>
    </source>
</reference>
<protein>
    <submittedName>
        <fullName evidence="1">Uncharacterized protein</fullName>
    </submittedName>
</protein>
<evidence type="ECO:0000313" key="2">
    <source>
        <dbReference type="Proteomes" id="UP000050525"/>
    </source>
</evidence>
<comment type="caution">
    <text evidence="1">The sequence shown here is derived from an EMBL/GenBank/DDBJ whole genome shotgun (WGS) entry which is preliminary data.</text>
</comment>
<dbReference type="AlphaFoldDB" id="A0A151PAD8"/>
<keyword evidence="2" id="KW-1185">Reference proteome</keyword>
<proteinExistence type="predicted"/>
<accession>A0A151PAD8</accession>
<sequence>MKRNCRLYYRVETPAMLSVDFSSSIHMQFLAILQFSGESSLLERCFLKQRLKGVVEMHLGIYQLKNPSG</sequence>
<name>A0A151PAD8_ALLMI</name>
<dbReference type="EMBL" id="AKHW03000533">
    <property type="protein sequence ID" value="KYO46061.1"/>
    <property type="molecule type" value="Genomic_DNA"/>
</dbReference>
<organism evidence="1 2">
    <name type="scientific">Alligator mississippiensis</name>
    <name type="common">American alligator</name>
    <dbReference type="NCBI Taxonomy" id="8496"/>
    <lineage>
        <taxon>Eukaryota</taxon>
        <taxon>Metazoa</taxon>
        <taxon>Chordata</taxon>
        <taxon>Craniata</taxon>
        <taxon>Vertebrata</taxon>
        <taxon>Euteleostomi</taxon>
        <taxon>Archelosauria</taxon>
        <taxon>Archosauria</taxon>
        <taxon>Crocodylia</taxon>
        <taxon>Alligatoridae</taxon>
        <taxon>Alligatorinae</taxon>
        <taxon>Alligator</taxon>
    </lineage>
</organism>
<evidence type="ECO:0000313" key="1">
    <source>
        <dbReference type="EMBL" id="KYO46061.1"/>
    </source>
</evidence>
<dbReference type="Proteomes" id="UP000050525">
    <property type="component" value="Unassembled WGS sequence"/>
</dbReference>